<gene>
    <name evidence="1" type="ORF">STAS_26290</name>
</gene>
<proteinExistence type="predicted"/>
<organism evidence="1 2">
    <name type="scientific">Striga asiatica</name>
    <name type="common">Asiatic witchweed</name>
    <name type="synonym">Buchnera asiatica</name>
    <dbReference type="NCBI Taxonomy" id="4170"/>
    <lineage>
        <taxon>Eukaryota</taxon>
        <taxon>Viridiplantae</taxon>
        <taxon>Streptophyta</taxon>
        <taxon>Embryophyta</taxon>
        <taxon>Tracheophyta</taxon>
        <taxon>Spermatophyta</taxon>
        <taxon>Magnoliopsida</taxon>
        <taxon>eudicotyledons</taxon>
        <taxon>Gunneridae</taxon>
        <taxon>Pentapetalae</taxon>
        <taxon>asterids</taxon>
        <taxon>lamiids</taxon>
        <taxon>Lamiales</taxon>
        <taxon>Orobanchaceae</taxon>
        <taxon>Buchnereae</taxon>
        <taxon>Striga</taxon>
    </lineage>
</organism>
<evidence type="ECO:0000313" key="2">
    <source>
        <dbReference type="Proteomes" id="UP000325081"/>
    </source>
</evidence>
<accession>A0A5A7QVW7</accession>
<name>A0A5A7QVW7_STRAF</name>
<reference evidence="2" key="1">
    <citation type="journal article" date="2019" name="Curr. Biol.">
        <title>Genome Sequence of Striga asiatica Provides Insight into the Evolution of Plant Parasitism.</title>
        <authorList>
            <person name="Yoshida S."/>
            <person name="Kim S."/>
            <person name="Wafula E.K."/>
            <person name="Tanskanen J."/>
            <person name="Kim Y.M."/>
            <person name="Honaas L."/>
            <person name="Yang Z."/>
            <person name="Spallek T."/>
            <person name="Conn C.E."/>
            <person name="Ichihashi Y."/>
            <person name="Cheong K."/>
            <person name="Cui S."/>
            <person name="Der J.P."/>
            <person name="Gundlach H."/>
            <person name="Jiao Y."/>
            <person name="Hori C."/>
            <person name="Ishida J.K."/>
            <person name="Kasahara H."/>
            <person name="Kiba T."/>
            <person name="Kim M.S."/>
            <person name="Koo N."/>
            <person name="Laohavisit A."/>
            <person name="Lee Y.H."/>
            <person name="Lumba S."/>
            <person name="McCourt P."/>
            <person name="Mortimer J.C."/>
            <person name="Mutuku J.M."/>
            <person name="Nomura T."/>
            <person name="Sasaki-Sekimoto Y."/>
            <person name="Seto Y."/>
            <person name="Wang Y."/>
            <person name="Wakatake T."/>
            <person name="Sakakibara H."/>
            <person name="Demura T."/>
            <person name="Yamaguchi S."/>
            <person name="Yoneyama K."/>
            <person name="Manabe R.I."/>
            <person name="Nelson D.C."/>
            <person name="Schulman A.H."/>
            <person name="Timko M.P."/>
            <person name="dePamphilis C.W."/>
            <person name="Choi D."/>
            <person name="Shirasu K."/>
        </authorList>
    </citation>
    <scope>NUCLEOTIDE SEQUENCE [LARGE SCALE GENOMIC DNA]</scope>
    <source>
        <strain evidence="2">cv. UVA1</strain>
    </source>
</reference>
<dbReference type="EMBL" id="BKCP01008404">
    <property type="protein sequence ID" value="GER49068.1"/>
    <property type="molecule type" value="Genomic_DNA"/>
</dbReference>
<protein>
    <submittedName>
        <fullName evidence="1">Late embryogenesis abundant protein</fullName>
    </submittedName>
</protein>
<dbReference type="Proteomes" id="UP000325081">
    <property type="component" value="Unassembled WGS sequence"/>
</dbReference>
<evidence type="ECO:0000313" key="1">
    <source>
        <dbReference type="EMBL" id="GER49068.1"/>
    </source>
</evidence>
<dbReference type="AlphaFoldDB" id="A0A5A7QVW7"/>
<keyword evidence="2" id="KW-1185">Reference proteome</keyword>
<feature type="non-terminal residue" evidence="1">
    <location>
        <position position="127"/>
    </location>
</feature>
<sequence>MLHPSILSESRSSKCLSPDNAASLSLRFLNSQQLLRTRRLRKGQPKIIFSKVRPSTCTCSRVSVRRLLNRTLSTGLSLPLHRCSSSRDSAKNTAEGRHLNAFMLRATIMGIHLSRREMTGRESGLLI</sequence>
<comment type="caution">
    <text evidence="1">The sequence shown here is derived from an EMBL/GenBank/DDBJ whole genome shotgun (WGS) entry which is preliminary data.</text>
</comment>